<evidence type="ECO:0000256" key="2">
    <source>
        <dbReference type="ARBA" id="ARBA00022448"/>
    </source>
</evidence>
<feature type="region of interest" description="Disordered" evidence="8">
    <location>
        <begin position="381"/>
        <end position="423"/>
    </location>
</feature>
<evidence type="ECO:0000256" key="3">
    <source>
        <dbReference type="ARBA" id="ARBA00022816"/>
    </source>
</evidence>
<name>A0ABP1G3M2_9CHLO</name>
<evidence type="ECO:0000256" key="7">
    <source>
        <dbReference type="ARBA" id="ARBA00023242"/>
    </source>
</evidence>
<evidence type="ECO:0000256" key="8">
    <source>
        <dbReference type="SAM" id="MobiDB-lite"/>
    </source>
</evidence>
<feature type="compositionally biased region" description="Basic and acidic residues" evidence="8">
    <location>
        <begin position="335"/>
        <end position="348"/>
    </location>
</feature>
<feature type="region of interest" description="Disordered" evidence="8">
    <location>
        <begin position="335"/>
        <end position="360"/>
    </location>
</feature>
<keyword evidence="7" id="KW-0539">Nucleus</keyword>
<comment type="subcellular location">
    <subcellularLocation>
        <location evidence="1">Nucleus</location>
        <location evidence="1">Nuclear pore complex</location>
    </subcellularLocation>
</comment>
<feature type="compositionally biased region" description="Polar residues" evidence="8">
    <location>
        <begin position="30"/>
        <end position="59"/>
    </location>
</feature>
<reference evidence="9 10" key="1">
    <citation type="submission" date="2024-06" db="EMBL/GenBank/DDBJ databases">
        <authorList>
            <person name="Kraege A."/>
            <person name="Thomma B."/>
        </authorList>
    </citation>
    <scope>NUCLEOTIDE SEQUENCE [LARGE SCALE GENOMIC DNA]</scope>
</reference>
<evidence type="ECO:0000256" key="5">
    <source>
        <dbReference type="ARBA" id="ARBA00023010"/>
    </source>
</evidence>
<feature type="region of interest" description="Disordered" evidence="8">
    <location>
        <begin position="24"/>
        <end position="59"/>
    </location>
</feature>
<evidence type="ECO:0000313" key="9">
    <source>
        <dbReference type="EMBL" id="CAL5225300.1"/>
    </source>
</evidence>
<dbReference type="Gene3D" id="6.10.140.1350">
    <property type="match status" value="1"/>
</dbReference>
<dbReference type="Proteomes" id="UP001497392">
    <property type="component" value="Unassembled WGS sequence"/>
</dbReference>
<feature type="region of interest" description="Disordered" evidence="8">
    <location>
        <begin position="83"/>
        <end position="111"/>
    </location>
</feature>
<keyword evidence="2" id="KW-0813">Transport</keyword>
<keyword evidence="3" id="KW-0509">mRNA transport</keyword>
<evidence type="ECO:0000256" key="4">
    <source>
        <dbReference type="ARBA" id="ARBA00022927"/>
    </source>
</evidence>
<dbReference type="PANTHER" id="PTHR13437:SF2">
    <property type="entry name" value="NUCLEOPORIN P58_P45"/>
    <property type="match status" value="1"/>
</dbReference>
<keyword evidence="5" id="KW-0811">Translocation</keyword>
<comment type="caution">
    <text evidence="9">The sequence shown here is derived from an EMBL/GenBank/DDBJ whole genome shotgun (WGS) entry which is preliminary data.</text>
</comment>
<evidence type="ECO:0000256" key="1">
    <source>
        <dbReference type="ARBA" id="ARBA00004567"/>
    </source>
</evidence>
<dbReference type="EMBL" id="CAXHTA020000012">
    <property type="protein sequence ID" value="CAL5225300.1"/>
    <property type="molecule type" value="Genomic_DNA"/>
</dbReference>
<evidence type="ECO:0000313" key="10">
    <source>
        <dbReference type="Proteomes" id="UP001497392"/>
    </source>
</evidence>
<dbReference type="InterPro" id="IPR024882">
    <property type="entry name" value="NUP58/p45/49"/>
</dbReference>
<keyword evidence="6" id="KW-0906">Nuclear pore complex</keyword>
<sequence>MAFNFGGASSSGGLFGSSTPAFGASAPAFGSNQPQSNPFGSTFGQSTPAFGASSTPAFGATASSAPAFGASLFQGSTSTFGGGGSLWGNQPASNPGSGLASASFGQQQQQQIPQYHTLVTKDNKPIVRSTAWDEIQPQGQNYLLEIEKLVLQTREDLRQLEQSDRLQNSQEMKQDMKEDEKTVKHVLQSLSKELKVHDEAVTAFREKVLQLRRDTETGVRTFVRSKTWRDASKSSQSQVLPPHVREQLNGPVVLPSMFLRHLVPDLQETLRDTMKSVGDLERGLPLGAASRQAATSDTATALEATASNVYDFLMRAAASLSKVQERLAEAKESFLADRSADGDDRDPFAEAEEQEALRESEAKRRNIAMLRQMAPSQAAPAAGAPLALGGPQPASTQAASTGQSLFGGFGAASAPASASPGSAFNFAGSTGVSLFGGAPASSPGLFGGAGAFGASNTLTSQPSRKGKGRK</sequence>
<gene>
    <name evidence="9" type="primary">g8100</name>
    <name evidence="9" type="ORF">VP750_LOCUS6959</name>
</gene>
<protein>
    <submittedName>
        <fullName evidence="9">G8100 protein</fullName>
    </submittedName>
</protein>
<accession>A0ABP1G3M2</accession>
<proteinExistence type="predicted"/>
<feature type="region of interest" description="Disordered" evidence="8">
    <location>
        <begin position="446"/>
        <end position="470"/>
    </location>
</feature>
<evidence type="ECO:0000256" key="6">
    <source>
        <dbReference type="ARBA" id="ARBA00023132"/>
    </source>
</evidence>
<dbReference type="PANTHER" id="PTHR13437">
    <property type="entry name" value="NUCLEOPORIN P58/P45 NUCLEOPORIN-LIKE PROTEIN 1"/>
    <property type="match status" value="1"/>
</dbReference>
<keyword evidence="10" id="KW-1185">Reference proteome</keyword>
<keyword evidence="4" id="KW-0653">Protein transport</keyword>
<organism evidence="9 10">
    <name type="scientific">Coccomyxa viridis</name>
    <dbReference type="NCBI Taxonomy" id="1274662"/>
    <lineage>
        <taxon>Eukaryota</taxon>
        <taxon>Viridiplantae</taxon>
        <taxon>Chlorophyta</taxon>
        <taxon>core chlorophytes</taxon>
        <taxon>Trebouxiophyceae</taxon>
        <taxon>Trebouxiophyceae incertae sedis</taxon>
        <taxon>Coccomyxaceae</taxon>
        <taxon>Coccomyxa</taxon>
    </lineage>
</organism>
<feature type="compositionally biased region" description="Low complexity" evidence="8">
    <location>
        <begin position="381"/>
        <end position="395"/>
    </location>
</feature>
<feature type="compositionally biased region" description="Low complexity" evidence="8">
    <location>
        <begin position="411"/>
        <end position="423"/>
    </location>
</feature>